<evidence type="ECO:0000313" key="5">
    <source>
        <dbReference type="EMBL" id="KAF6230830.1"/>
    </source>
</evidence>
<dbReference type="GO" id="GO:0008299">
    <property type="term" value="P:isoprenoid biosynthetic process"/>
    <property type="evidence" value="ECO:0007669"/>
    <property type="project" value="UniProtKB-ARBA"/>
</dbReference>
<keyword evidence="6" id="KW-1185">Reference proteome</keyword>
<dbReference type="GeneID" id="59292592"/>
<dbReference type="GO" id="GO:0010333">
    <property type="term" value="F:terpene synthase activity"/>
    <property type="evidence" value="ECO:0007669"/>
    <property type="project" value="InterPro"/>
</dbReference>
<dbReference type="Pfam" id="PF19086">
    <property type="entry name" value="Terpene_syn_C_2"/>
    <property type="match status" value="1"/>
</dbReference>
<dbReference type="SFLD" id="SFLDS00005">
    <property type="entry name" value="Isoprenoid_Synthase_Type_I"/>
    <property type="match status" value="1"/>
</dbReference>
<evidence type="ECO:0000313" key="6">
    <source>
        <dbReference type="Proteomes" id="UP000578531"/>
    </source>
</evidence>
<proteinExistence type="inferred from homology"/>
<comment type="similarity">
    <text evidence="2 4">Belongs to the terpene synthase family.</text>
</comment>
<dbReference type="EMBL" id="JACCJC010000064">
    <property type="protein sequence ID" value="KAF6230830.1"/>
    <property type="molecule type" value="Genomic_DNA"/>
</dbReference>
<dbReference type="EC" id="4.2.3.-" evidence="4"/>
<evidence type="ECO:0000256" key="2">
    <source>
        <dbReference type="ARBA" id="ARBA00006333"/>
    </source>
</evidence>
<dbReference type="AlphaFoldDB" id="A0A8H6FLP3"/>
<keyword evidence="4" id="KW-0479">Metal-binding</keyword>
<evidence type="ECO:0000256" key="4">
    <source>
        <dbReference type="RuleBase" id="RU366034"/>
    </source>
</evidence>
<dbReference type="GO" id="GO:0046872">
    <property type="term" value="F:metal ion binding"/>
    <property type="evidence" value="ECO:0007669"/>
    <property type="project" value="UniProtKB-KW"/>
</dbReference>
<accession>A0A8H6FLP3</accession>
<name>A0A8H6FLP3_9LECA</name>
<keyword evidence="3 4" id="KW-0460">Magnesium</keyword>
<keyword evidence="4" id="KW-0456">Lyase</keyword>
<dbReference type="RefSeq" id="XP_037160263.1">
    <property type="nucleotide sequence ID" value="XM_037312831.1"/>
</dbReference>
<dbReference type="PANTHER" id="PTHR35201:SF4">
    <property type="entry name" value="BETA-PINACENE SYNTHASE-RELATED"/>
    <property type="match status" value="1"/>
</dbReference>
<comment type="cofactor">
    <cofactor evidence="1 4">
        <name>Mg(2+)</name>
        <dbReference type="ChEBI" id="CHEBI:18420"/>
    </cofactor>
</comment>
<dbReference type="Proteomes" id="UP000578531">
    <property type="component" value="Unassembled WGS sequence"/>
</dbReference>
<evidence type="ECO:0000256" key="3">
    <source>
        <dbReference type="ARBA" id="ARBA00022842"/>
    </source>
</evidence>
<dbReference type="Gene3D" id="1.10.600.10">
    <property type="entry name" value="Farnesyl Diphosphate Synthase"/>
    <property type="match status" value="1"/>
</dbReference>
<reference evidence="5 6" key="1">
    <citation type="journal article" date="2020" name="Genomics">
        <title>Complete, high-quality genomes from long-read metagenomic sequencing of two wolf lichen thalli reveals enigmatic genome architecture.</title>
        <authorList>
            <person name="McKenzie S.K."/>
            <person name="Walston R.F."/>
            <person name="Allen J.L."/>
        </authorList>
    </citation>
    <scope>NUCLEOTIDE SEQUENCE [LARGE SCALE GENOMIC DNA]</scope>
    <source>
        <strain evidence="5">WasteWater2</strain>
    </source>
</reference>
<dbReference type="SUPFAM" id="SSF48576">
    <property type="entry name" value="Terpenoid synthases"/>
    <property type="match status" value="1"/>
</dbReference>
<evidence type="ECO:0000256" key="1">
    <source>
        <dbReference type="ARBA" id="ARBA00001946"/>
    </source>
</evidence>
<dbReference type="InterPro" id="IPR034686">
    <property type="entry name" value="Terpene_cyclase-like_2"/>
</dbReference>
<dbReference type="PANTHER" id="PTHR35201">
    <property type="entry name" value="TERPENE SYNTHASE"/>
    <property type="match status" value="1"/>
</dbReference>
<organism evidence="5 6">
    <name type="scientific">Letharia columbiana</name>
    <dbReference type="NCBI Taxonomy" id="112416"/>
    <lineage>
        <taxon>Eukaryota</taxon>
        <taxon>Fungi</taxon>
        <taxon>Dikarya</taxon>
        <taxon>Ascomycota</taxon>
        <taxon>Pezizomycotina</taxon>
        <taxon>Lecanoromycetes</taxon>
        <taxon>OSLEUM clade</taxon>
        <taxon>Lecanoromycetidae</taxon>
        <taxon>Lecanorales</taxon>
        <taxon>Lecanorineae</taxon>
        <taxon>Parmeliaceae</taxon>
        <taxon>Letharia</taxon>
    </lineage>
</organism>
<protein>
    <recommendedName>
        <fullName evidence="4">Terpene synthase</fullName>
        <ecNumber evidence="4">4.2.3.-</ecNumber>
    </recommendedName>
</protein>
<comment type="caution">
    <text evidence="5">The sequence shown here is derived from an EMBL/GenBank/DDBJ whole genome shotgun (WGS) entry which is preliminary data.</text>
</comment>
<gene>
    <name evidence="5" type="ORF">HO173_010946</name>
</gene>
<dbReference type="OrthoDB" id="6486656at2759"/>
<dbReference type="InterPro" id="IPR008949">
    <property type="entry name" value="Isoprenoid_synthase_dom_sf"/>
</dbReference>
<sequence>MATLYLPDVRQAISQLATGTHADGDQVASYLQDWFASLKRMSPGKWNEVRTFYLTAAMCYPVGDKERLSTISEWIVILFAWDDLFDVPEDNLMDDTRGAKEINNVVLSIFDTPETSETQAELTVVAAFRAFWARFRTTSTPTMQKRFIDAVRRYARGTEKLVHNREQWRVPSMEEFVAMRRATSAVEPALAGVEYTLEIEVPHEAFYHAAVQELRDTINDIASWTNDMYSFNKEQAAGDYQNLVAVVAVEKKLDVQSAIQFVFVMIQSAIDHYFEARKRVPKFDPKTDDLVSRYIRGIECFCSGSILWHFEVDRYFGSKFGEAEDRLAVKMLPREKNAPEPGFQLEYKTPSTVIASVGDGMSVSKNISGIKSRALL</sequence>
<dbReference type="SFLD" id="SFLDG01020">
    <property type="entry name" value="Terpene_Cyclase_Like_2"/>
    <property type="match status" value="1"/>
</dbReference>